<dbReference type="GO" id="GO:0030638">
    <property type="term" value="P:polyketide metabolic process"/>
    <property type="evidence" value="ECO:0007669"/>
    <property type="project" value="InterPro"/>
</dbReference>
<gene>
    <name evidence="1" type="ORF">FRZ54_14330</name>
</gene>
<dbReference type="RefSeq" id="WP_147032275.1">
    <property type="nucleotide sequence ID" value="NZ_CP042436.1"/>
</dbReference>
<evidence type="ECO:0000313" key="2">
    <source>
        <dbReference type="Proteomes" id="UP000321479"/>
    </source>
</evidence>
<name>A0A5B8UZA4_9SPHI</name>
<keyword evidence="2" id="KW-1185">Reference proteome</keyword>
<protein>
    <submittedName>
        <fullName evidence="1">Ester cyclase</fullName>
    </submittedName>
</protein>
<dbReference type="Gene3D" id="3.10.450.50">
    <property type="match status" value="1"/>
</dbReference>
<evidence type="ECO:0000313" key="1">
    <source>
        <dbReference type="EMBL" id="QEC63701.1"/>
    </source>
</evidence>
<sequence length="134" mass="14870">MENEKSNTIRSWYNEVWNSGNAGAIAEMMHPEANAFGLSPEPIVGSDGFRPFYEAFNNDYAGIHVTVEKMLVDGDYVTAICTVTATHKQSGKPVNFMGTSITRVQEGKITEGWNFFDFLTLNLQTGKISPEQLV</sequence>
<accession>A0A5B8UZA4</accession>
<dbReference type="SUPFAM" id="SSF54427">
    <property type="entry name" value="NTF2-like"/>
    <property type="match status" value="1"/>
</dbReference>
<dbReference type="OrthoDB" id="4774596at2"/>
<dbReference type="KEGG" id="mgin:FRZ54_14330"/>
<dbReference type="InterPro" id="IPR009959">
    <property type="entry name" value="Cyclase_SnoaL-like"/>
</dbReference>
<dbReference type="PANTHER" id="PTHR38436">
    <property type="entry name" value="POLYKETIDE CYCLASE SNOAL-LIKE DOMAIN"/>
    <property type="match status" value="1"/>
</dbReference>
<dbReference type="InterPro" id="IPR032710">
    <property type="entry name" value="NTF2-like_dom_sf"/>
</dbReference>
<proteinExistence type="predicted"/>
<dbReference type="EMBL" id="CP042436">
    <property type="protein sequence ID" value="QEC63701.1"/>
    <property type="molecule type" value="Genomic_DNA"/>
</dbReference>
<dbReference type="PANTHER" id="PTHR38436:SF1">
    <property type="entry name" value="ESTER CYCLASE"/>
    <property type="match status" value="1"/>
</dbReference>
<organism evidence="1 2">
    <name type="scientific">Mucilaginibacter ginsenosidivorans</name>
    <dbReference type="NCBI Taxonomy" id="398053"/>
    <lineage>
        <taxon>Bacteria</taxon>
        <taxon>Pseudomonadati</taxon>
        <taxon>Bacteroidota</taxon>
        <taxon>Sphingobacteriia</taxon>
        <taxon>Sphingobacteriales</taxon>
        <taxon>Sphingobacteriaceae</taxon>
        <taxon>Mucilaginibacter</taxon>
    </lineage>
</organism>
<reference evidence="1 2" key="1">
    <citation type="journal article" date="2017" name="Curr. Microbiol.">
        <title>Mucilaginibacter ginsenosidivorans sp. nov., Isolated from Soil of Ginseng Field.</title>
        <authorList>
            <person name="Kim M.M."/>
            <person name="Siddiqi M.Z."/>
            <person name="Im W.T."/>
        </authorList>
    </citation>
    <scope>NUCLEOTIDE SEQUENCE [LARGE SCALE GENOMIC DNA]</scope>
    <source>
        <strain evidence="1 2">Gsoil 3017</strain>
    </source>
</reference>
<dbReference type="AlphaFoldDB" id="A0A5B8UZA4"/>
<dbReference type="Proteomes" id="UP000321479">
    <property type="component" value="Chromosome"/>
</dbReference>
<dbReference type="Pfam" id="PF07366">
    <property type="entry name" value="SnoaL"/>
    <property type="match status" value="1"/>
</dbReference>